<dbReference type="AlphaFoldDB" id="A0AAN6ZUY5"/>
<gene>
    <name evidence="1" type="ORF">C8A00DRAFT_36137</name>
</gene>
<keyword evidence="2" id="KW-1185">Reference proteome</keyword>
<evidence type="ECO:0000313" key="2">
    <source>
        <dbReference type="Proteomes" id="UP001302745"/>
    </source>
</evidence>
<dbReference type="Proteomes" id="UP001302745">
    <property type="component" value="Unassembled WGS sequence"/>
</dbReference>
<evidence type="ECO:0000313" key="1">
    <source>
        <dbReference type="EMBL" id="KAK4151238.1"/>
    </source>
</evidence>
<protein>
    <submittedName>
        <fullName evidence="1">Uncharacterized protein</fullName>
    </submittedName>
</protein>
<accession>A0AAN6ZUY5</accession>
<dbReference type="EMBL" id="MU857026">
    <property type="protein sequence ID" value="KAK4151238.1"/>
    <property type="molecule type" value="Genomic_DNA"/>
</dbReference>
<comment type="caution">
    <text evidence="1">The sequence shown here is derived from an EMBL/GenBank/DDBJ whole genome shotgun (WGS) entry which is preliminary data.</text>
</comment>
<proteinExistence type="predicted"/>
<sequence>MASSVPFTLEDAHQDPASEAVLYRVRVSAAMAGPTIWYMTAPSRPDSPNWIPDFRGELLAFDTVPPGDWNLGHLRINDNAKFVLGSTETAPLDKKIGLRDARPTWCDAKIELIDLLDAFDARRKLSDQLKAKTSHNDDDDDDDDDDDRIDIQCIIMHEPLHDGNDDDNIVGIWAWQPGHTHGIANESHIYSLIQSRDPGLAPRFLGHIVDNKDHRWSGSWASCSSVSTAAWTCARLGREIWTSAGGLGRLFRLGVAYPRLRRHSFLVRGGGRGEVMLQGFGGAFETGDEHILKTRLEELEGVLEGPSEMARY</sequence>
<reference evidence="1" key="2">
    <citation type="submission" date="2023-05" db="EMBL/GenBank/DDBJ databases">
        <authorList>
            <consortium name="Lawrence Berkeley National Laboratory"/>
            <person name="Steindorff A."/>
            <person name="Hensen N."/>
            <person name="Bonometti L."/>
            <person name="Westerberg I."/>
            <person name="Brannstrom I.O."/>
            <person name="Guillou S."/>
            <person name="Cros-Aarteil S."/>
            <person name="Calhoun S."/>
            <person name="Haridas S."/>
            <person name="Kuo A."/>
            <person name="Mondo S."/>
            <person name="Pangilinan J."/>
            <person name="Riley R."/>
            <person name="Labutti K."/>
            <person name="Andreopoulos B."/>
            <person name="Lipzen A."/>
            <person name="Chen C."/>
            <person name="Yanf M."/>
            <person name="Daum C."/>
            <person name="Ng V."/>
            <person name="Clum A."/>
            <person name="Ohm R."/>
            <person name="Martin F."/>
            <person name="Silar P."/>
            <person name="Natvig D."/>
            <person name="Lalanne C."/>
            <person name="Gautier V."/>
            <person name="Ament-Velasquez S.L."/>
            <person name="Kruys A."/>
            <person name="Hutchinson M.I."/>
            <person name="Powell A.J."/>
            <person name="Barry K."/>
            <person name="Miller A.N."/>
            <person name="Grigoriev I.V."/>
            <person name="Debuchy R."/>
            <person name="Gladieux P."/>
            <person name="Thoren M.H."/>
            <person name="Johannesson H."/>
        </authorList>
    </citation>
    <scope>NUCLEOTIDE SEQUENCE</scope>
    <source>
        <strain evidence="1">CBS 538.74</strain>
    </source>
</reference>
<name>A0AAN6ZUY5_9PEZI</name>
<organism evidence="1 2">
    <name type="scientific">Chaetomidium leptoderma</name>
    <dbReference type="NCBI Taxonomy" id="669021"/>
    <lineage>
        <taxon>Eukaryota</taxon>
        <taxon>Fungi</taxon>
        <taxon>Dikarya</taxon>
        <taxon>Ascomycota</taxon>
        <taxon>Pezizomycotina</taxon>
        <taxon>Sordariomycetes</taxon>
        <taxon>Sordariomycetidae</taxon>
        <taxon>Sordariales</taxon>
        <taxon>Chaetomiaceae</taxon>
        <taxon>Chaetomidium</taxon>
    </lineage>
</organism>
<reference evidence="1" key="1">
    <citation type="journal article" date="2023" name="Mol. Phylogenet. Evol.">
        <title>Genome-scale phylogeny and comparative genomics of the fungal order Sordariales.</title>
        <authorList>
            <person name="Hensen N."/>
            <person name="Bonometti L."/>
            <person name="Westerberg I."/>
            <person name="Brannstrom I.O."/>
            <person name="Guillou S."/>
            <person name="Cros-Aarteil S."/>
            <person name="Calhoun S."/>
            <person name="Haridas S."/>
            <person name="Kuo A."/>
            <person name="Mondo S."/>
            <person name="Pangilinan J."/>
            <person name="Riley R."/>
            <person name="LaButti K."/>
            <person name="Andreopoulos B."/>
            <person name="Lipzen A."/>
            <person name="Chen C."/>
            <person name="Yan M."/>
            <person name="Daum C."/>
            <person name="Ng V."/>
            <person name="Clum A."/>
            <person name="Steindorff A."/>
            <person name="Ohm R.A."/>
            <person name="Martin F."/>
            <person name="Silar P."/>
            <person name="Natvig D.O."/>
            <person name="Lalanne C."/>
            <person name="Gautier V."/>
            <person name="Ament-Velasquez S.L."/>
            <person name="Kruys A."/>
            <person name="Hutchinson M.I."/>
            <person name="Powell A.J."/>
            <person name="Barry K."/>
            <person name="Miller A.N."/>
            <person name="Grigoriev I.V."/>
            <person name="Debuchy R."/>
            <person name="Gladieux P."/>
            <person name="Hiltunen Thoren M."/>
            <person name="Johannesson H."/>
        </authorList>
    </citation>
    <scope>NUCLEOTIDE SEQUENCE</scope>
    <source>
        <strain evidence="1">CBS 538.74</strain>
    </source>
</reference>